<name>A0A8H3BDN9_9AGAM</name>
<organism evidence="1 2">
    <name type="scientific">Rhizoctonia solani</name>
    <dbReference type="NCBI Taxonomy" id="456999"/>
    <lineage>
        <taxon>Eukaryota</taxon>
        <taxon>Fungi</taxon>
        <taxon>Dikarya</taxon>
        <taxon>Basidiomycota</taxon>
        <taxon>Agaricomycotina</taxon>
        <taxon>Agaricomycetes</taxon>
        <taxon>Cantharellales</taxon>
        <taxon>Ceratobasidiaceae</taxon>
        <taxon>Rhizoctonia</taxon>
    </lineage>
</organism>
<evidence type="ECO:0000313" key="1">
    <source>
        <dbReference type="EMBL" id="CAE6453679.1"/>
    </source>
</evidence>
<gene>
    <name evidence="1" type="ORF">RDB_LOCUS148640</name>
</gene>
<dbReference type="EMBL" id="CAJMWS010000589">
    <property type="protein sequence ID" value="CAE6453679.1"/>
    <property type="molecule type" value="Genomic_DNA"/>
</dbReference>
<protein>
    <submittedName>
        <fullName evidence="1">Uncharacterized protein</fullName>
    </submittedName>
</protein>
<dbReference type="Proteomes" id="UP000663846">
    <property type="component" value="Unassembled WGS sequence"/>
</dbReference>
<accession>A0A8H3BDN9</accession>
<comment type="caution">
    <text evidence="1">The sequence shown here is derived from an EMBL/GenBank/DDBJ whole genome shotgun (WGS) entry which is preliminary data.</text>
</comment>
<sequence length="85" mass="9367">MRMFKWERGVSGETDKSMGRWKRRLTIWGGKEPLEVGGDEGRTRILVDGMGVLGGPPTGVNYTTNAMAGLVLRCDEKCPKNILGK</sequence>
<evidence type="ECO:0000313" key="2">
    <source>
        <dbReference type="Proteomes" id="UP000663846"/>
    </source>
</evidence>
<proteinExistence type="predicted"/>
<reference evidence="1" key="1">
    <citation type="submission" date="2021-01" db="EMBL/GenBank/DDBJ databases">
        <authorList>
            <person name="Kaushik A."/>
        </authorList>
    </citation>
    <scope>NUCLEOTIDE SEQUENCE</scope>
    <source>
        <strain evidence="1">AG1-1C</strain>
    </source>
</reference>
<dbReference type="AlphaFoldDB" id="A0A8H3BDN9"/>